<evidence type="ECO:0000256" key="6">
    <source>
        <dbReference type="ARBA" id="ARBA00022777"/>
    </source>
</evidence>
<keyword evidence="6 13" id="KW-0418">Kinase</keyword>
<sequence>MDIVEEMGEPARRRGILGQMQRLDRWLDVIFVILLISSALRYHERHDLFADGLPVLLGSTGLVIGYALRPLANRRGWGIAWSLAAVVLWGLLTLLAPSFAWCSVPLAFAVLQMLPFRWAAVVVAAMMLTITIGWLRVGTAIDPTLIAGPIGIGLVTVFAYRALERESTARAKAVEELLQAQEDLASQQRRTGAIAERARLSRDIHDSIGQDLSSINLFLQAAEQSWGSEAARDRVHTAAQTSRSALDTVRRVVRDLAEESLSAVSPGALRSQLEAIIAQPCAGTELGLRFEGEARALPADLAEAVIFTVRGALANVRDHAQAQRAMVTLTFEQEALLVDIRDDGRGFNTGAKSVPSLRGHGLPGLRRRVRGLGGSFAVESSPGEGTSLSVVFPWEES</sequence>
<keyword evidence="8" id="KW-0902">Two-component regulatory system</keyword>
<evidence type="ECO:0000256" key="1">
    <source>
        <dbReference type="ARBA" id="ARBA00000085"/>
    </source>
</evidence>
<feature type="transmembrane region" description="Helical" evidence="10">
    <location>
        <begin position="116"/>
        <end position="137"/>
    </location>
</feature>
<dbReference type="Pfam" id="PF07730">
    <property type="entry name" value="HisKA_3"/>
    <property type="match status" value="1"/>
</dbReference>
<evidence type="ECO:0000256" key="4">
    <source>
        <dbReference type="ARBA" id="ARBA00022679"/>
    </source>
</evidence>
<dbReference type="Gene3D" id="1.20.5.1930">
    <property type="match status" value="1"/>
</dbReference>
<dbReference type="PIRSF" id="PIRSF037434">
    <property type="entry name" value="STHK_ChrS"/>
    <property type="match status" value="1"/>
</dbReference>
<dbReference type="RefSeq" id="WP_246055431.1">
    <property type="nucleotide sequence ID" value="NZ_BAAAJL010000003.1"/>
</dbReference>
<accession>A0A4Y4DKS6</accession>
<organism evidence="13 14">
    <name type="scientific">Glutamicibacter uratoxydans</name>
    <name type="common">Arthrobacter uratoxydans</name>
    <dbReference type="NCBI Taxonomy" id="43667"/>
    <lineage>
        <taxon>Bacteria</taxon>
        <taxon>Bacillati</taxon>
        <taxon>Actinomycetota</taxon>
        <taxon>Actinomycetes</taxon>
        <taxon>Micrococcales</taxon>
        <taxon>Micrococcaceae</taxon>
        <taxon>Glutamicibacter</taxon>
    </lineage>
</organism>
<feature type="transmembrane region" description="Helical" evidence="10">
    <location>
        <begin position="80"/>
        <end position="110"/>
    </location>
</feature>
<comment type="caution">
    <text evidence="13">The sequence shown here is derived from an EMBL/GenBank/DDBJ whole genome shotgun (WGS) entry which is preliminary data.</text>
</comment>
<dbReference type="InterPro" id="IPR003594">
    <property type="entry name" value="HATPase_dom"/>
</dbReference>
<evidence type="ECO:0000256" key="10">
    <source>
        <dbReference type="SAM" id="Phobius"/>
    </source>
</evidence>
<keyword evidence="7" id="KW-0067">ATP-binding</keyword>
<feature type="transmembrane region" description="Helical" evidence="10">
    <location>
        <begin position="48"/>
        <end position="68"/>
    </location>
</feature>
<keyword evidence="14" id="KW-1185">Reference proteome</keyword>
<dbReference type="InterPro" id="IPR050482">
    <property type="entry name" value="Sensor_HK_TwoCompSys"/>
</dbReference>
<keyword evidence="5" id="KW-0547">Nucleotide-binding</keyword>
<keyword evidence="9" id="KW-0175">Coiled coil</keyword>
<feature type="domain" description="Signal transduction histidine kinase subgroup 3 dimerisation and phosphoacceptor" evidence="12">
    <location>
        <begin position="196"/>
        <end position="260"/>
    </location>
</feature>
<feature type="domain" description="Histidine kinase/HSP90-like ATPase" evidence="11">
    <location>
        <begin position="309"/>
        <end position="394"/>
    </location>
</feature>
<dbReference type="EC" id="2.7.13.3" evidence="2"/>
<dbReference type="Proteomes" id="UP000316612">
    <property type="component" value="Unassembled WGS sequence"/>
</dbReference>
<dbReference type="GO" id="GO:0046983">
    <property type="term" value="F:protein dimerization activity"/>
    <property type="evidence" value="ECO:0007669"/>
    <property type="project" value="InterPro"/>
</dbReference>
<proteinExistence type="predicted"/>
<dbReference type="SUPFAM" id="SSF55874">
    <property type="entry name" value="ATPase domain of HSP90 chaperone/DNA topoisomerase II/histidine kinase"/>
    <property type="match status" value="1"/>
</dbReference>
<dbReference type="EMBL" id="BJNY01000007">
    <property type="protein sequence ID" value="GED05912.1"/>
    <property type="molecule type" value="Genomic_DNA"/>
</dbReference>
<dbReference type="GO" id="GO:0000155">
    <property type="term" value="F:phosphorelay sensor kinase activity"/>
    <property type="evidence" value="ECO:0007669"/>
    <property type="project" value="InterPro"/>
</dbReference>
<dbReference type="PANTHER" id="PTHR24421:SF10">
    <property type="entry name" value="NITRATE_NITRITE SENSOR PROTEIN NARQ"/>
    <property type="match status" value="1"/>
</dbReference>
<comment type="catalytic activity">
    <reaction evidence="1">
        <text>ATP + protein L-histidine = ADP + protein N-phospho-L-histidine.</text>
        <dbReference type="EC" id="2.7.13.3"/>
    </reaction>
</comment>
<evidence type="ECO:0000256" key="8">
    <source>
        <dbReference type="ARBA" id="ARBA00023012"/>
    </source>
</evidence>
<dbReference type="AlphaFoldDB" id="A0A4Y4DKS6"/>
<feature type="coiled-coil region" evidence="9">
    <location>
        <begin position="163"/>
        <end position="190"/>
    </location>
</feature>
<keyword evidence="4" id="KW-0808">Transferase</keyword>
<dbReference type="InterPro" id="IPR036890">
    <property type="entry name" value="HATPase_C_sf"/>
</dbReference>
<dbReference type="Gene3D" id="3.30.565.10">
    <property type="entry name" value="Histidine kinase-like ATPase, C-terminal domain"/>
    <property type="match status" value="1"/>
</dbReference>
<keyword evidence="10" id="KW-1133">Transmembrane helix</keyword>
<evidence type="ECO:0000259" key="12">
    <source>
        <dbReference type="Pfam" id="PF07730"/>
    </source>
</evidence>
<gene>
    <name evidence="13" type="ORF">AUR04nite_14440</name>
</gene>
<evidence type="ECO:0000256" key="5">
    <source>
        <dbReference type="ARBA" id="ARBA00022741"/>
    </source>
</evidence>
<evidence type="ECO:0000313" key="14">
    <source>
        <dbReference type="Proteomes" id="UP000316612"/>
    </source>
</evidence>
<dbReference type="InterPro" id="IPR011712">
    <property type="entry name" value="Sig_transdc_His_kin_sub3_dim/P"/>
</dbReference>
<dbReference type="Pfam" id="PF02518">
    <property type="entry name" value="HATPase_c"/>
    <property type="match status" value="1"/>
</dbReference>
<evidence type="ECO:0000256" key="9">
    <source>
        <dbReference type="SAM" id="Coils"/>
    </source>
</evidence>
<dbReference type="CDD" id="cd16917">
    <property type="entry name" value="HATPase_UhpB-NarQ-NarX-like"/>
    <property type="match status" value="1"/>
</dbReference>
<dbReference type="PANTHER" id="PTHR24421">
    <property type="entry name" value="NITRATE/NITRITE SENSOR PROTEIN NARX-RELATED"/>
    <property type="match status" value="1"/>
</dbReference>
<dbReference type="InterPro" id="IPR017205">
    <property type="entry name" value="Sig_transdc_His_kinase_ChrS"/>
</dbReference>
<evidence type="ECO:0000256" key="3">
    <source>
        <dbReference type="ARBA" id="ARBA00022553"/>
    </source>
</evidence>
<keyword evidence="10" id="KW-0472">Membrane</keyword>
<feature type="transmembrane region" description="Helical" evidence="10">
    <location>
        <begin position="23"/>
        <end position="42"/>
    </location>
</feature>
<name>A0A4Y4DKS6_GLUUR</name>
<protein>
    <recommendedName>
        <fullName evidence="2">histidine kinase</fullName>
        <ecNumber evidence="2">2.7.13.3</ecNumber>
    </recommendedName>
</protein>
<reference evidence="13 14" key="1">
    <citation type="submission" date="2019-06" db="EMBL/GenBank/DDBJ databases">
        <title>Whole genome shotgun sequence of Glutamicibacter uratoxydans NBRC 15515.</title>
        <authorList>
            <person name="Hosoyama A."/>
            <person name="Uohara A."/>
            <person name="Ohji S."/>
            <person name="Ichikawa N."/>
        </authorList>
    </citation>
    <scope>NUCLEOTIDE SEQUENCE [LARGE SCALE GENOMIC DNA]</scope>
    <source>
        <strain evidence="13 14">NBRC 15515</strain>
    </source>
</reference>
<evidence type="ECO:0000256" key="7">
    <source>
        <dbReference type="ARBA" id="ARBA00022840"/>
    </source>
</evidence>
<feature type="transmembrane region" description="Helical" evidence="10">
    <location>
        <begin position="144"/>
        <end position="163"/>
    </location>
</feature>
<evidence type="ECO:0000256" key="2">
    <source>
        <dbReference type="ARBA" id="ARBA00012438"/>
    </source>
</evidence>
<evidence type="ECO:0000313" key="13">
    <source>
        <dbReference type="EMBL" id="GED05912.1"/>
    </source>
</evidence>
<dbReference type="GO" id="GO:0005524">
    <property type="term" value="F:ATP binding"/>
    <property type="evidence" value="ECO:0007669"/>
    <property type="project" value="UniProtKB-KW"/>
</dbReference>
<keyword evidence="10" id="KW-0812">Transmembrane</keyword>
<dbReference type="GO" id="GO:0016020">
    <property type="term" value="C:membrane"/>
    <property type="evidence" value="ECO:0007669"/>
    <property type="project" value="InterPro"/>
</dbReference>
<evidence type="ECO:0000259" key="11">
    <source>
        <dbReference type="Pfam" id="PF02518"/>
    </source>
</evidence>
<keyword evidence="3" id="KW-0597">Phosphoprotein</keyword>